<protein>
    <submittedName>
        <fullName evidence="3">PorP/SprF family type IX secretion system membrane protein</fullName>
    </submittedName>
</protein>
<evidence type="ECO:0000256" key="2">
    <source>
        <dbReference type="SAM" id="SignalP"/>
    </source>
</evidence>
<dbReference type="RefSeq" id="WP_347922740.1">
    <property type="nucleotide sequence ID" value="NZ_CP157199.1"/>
</dbReference>
<proteinExistence type="predicted"/>
<evidence type="ECO:0000313" key="3">
    <source>
        <dbReference type="EMBL" id="XBG60509.1"/>
    </source>
</evidence>
<keyword evidence="1" id="KW-0175">Coiled coil</keyword>
<feature type="coiled-coil region" evidence="1">
    <location>
        <begin position="381"/>
        <end position="644"/>
    </location>
</feature>
<dbReference type="NCBIfam" id="TIGR03519">
    <property type="entry name" value="T9SS_PorP_fam"/>
    <property type="match status" value="1"/>
</dbReference>
<feature type="chain" id="PRO_5043504216" evidence="2">
    <location>
        <begin position="21"/>
        <end position="827"/>
    </location>
</feature>
<sequence length="827" mass="94242">MKINLLIILIFFCAMQLSYSQEDGVASLAIPVRNSLRFNRFVVNPTFSFVREQNKYLSFTNKREWVQFNDAPLTYLASYSGRFRENIGVGVGLFQKNHGVLTSFGGILNFAYNARLQQESNLTFGLNLGVYKSGINEANVVTNVPDPSLDNIPSNFLLSISPGINYGTQFFDLGISVNNLVQYNLKASELIEEDPQQNIQAHIMYTGYMDARGFFDETKFSTLIRSEFRKDNTIISGIAMLTVPKGIWGQVGYNTVYGFSGGIGLNITEQIAIEYNFEKTIGDLETFGSSHDITLAYRFKKKESFYYSDDDEESAFVIPKKRRKVLAKSTTTNADREKRAQAKIKADEDARLAAEAKAKAKADEDARVAAEKLKEIELIANEEARKKAEAAAKTKADEEARIAAEKLKEIELIAKANEKARLAAESKAKSEEEARIAEEKLKEIELKAKAEKERLAAEKAAKAKADEEARIAAEKLKEIELIAKAEEAKLAAETKAKADEEIRIAEEKLKEIELKAKAERERLAAEKAVQFDITHKDELAKTMFNITELAKVAKQKQEDLLTRLNEAVENKNEDLKDLKEENDLSEQGIYKEPKPFKSVTAQNRALEALKVEVDNAISERSKNIEELEKQYNNRLKNVSDKNDATNEYYRNAIKELKDEQELSIRSKASLVSRLEKIDLDLEFERNRRIKRALYDNEEDRYEKDRVTLNQIKQSTEIGANRLLNERDFDFGEERILDNIQIVKDVKHVDEGYYVVLAVHNDVDKRDEFLTKVISAGQPKIDFFYDINSSKYFIYYEKFQSIDEARKAIQLDNGKPYNSKMSIVKIEK</sequence>
<dbReference type="AlphaFoldDB" id="A0AAU7BRC6"/>
<reference evidence="3" key="1">
    <citation type="submission" date="2024-05" db="EMBL/GenBank/DDBJ databases">
        <title>Pontimicrobium maritimus sp. nov., isolated form sea water.</title>
        <authorList>
            <person name="Muhammad N."/>
            <person name="Vuong T.Q."/>
            <person name="Han H.L."/>
            <person name="Kim S.-G."/>
        </authorList>
    </citation>
    <scope>NUCLEOTIDE SEQUENCE</scope>
    <source>
        <strain evidence="3">SW4</strain>
    </source>
</reference>
<gene>
    <name evidence="3" type="ORF">ABGB03_11645</name>
</gene>
<name>A0AAU7BRC6_9FLAO</name>
<dbReference type="Pfam" id="PF11751">
    <property type="entry name" value="PorP_SprF"/>
    <property type="match status" value="1"/>
</dbReference>
<organism evidence="3">
    <name type="scientific">Pontimicrobium sp. SW4</name>
    <dbReference type="NCBI Taxonomy" id="3153519"/>
    <lineage>
        <taxon>Bacteria</taxon>
        <taxon>Pseudomonadati</taxon>
        <taxon>Bacteroidota</taxon>
        <taxon>Flavobacteriia</taxon>
        <taxon>Flavobacteriales</taxon>
        <taxon>Flavobacteriaceae</taxon>
        <taxon>Pontimicrobium</taxon>
    </lineage>
</organism>
<accession>A0AAU7BRC6</accession>
<feature type="signal peptide" evidence="2">
    <location>
        <begin position="1"/>
        <end position="20"/>
    </location>
</feature>
<keyword evidence="2" id="KW-0732">Signal</keyword>
<evidence type="ECO:0000256" key="1">
    <source>
        <dbReference type="SAM" id="Coils"/>
    </source>
</evidence>
<dbReference type="InterPro" id="IPR019861">
    <property type="entry name" value="PorP/SprF_Bacteroidetes"/>
</dbReference>
<dbReference type="EMBL" id="CP157199">
    <property type="protein sequence ID" value="XBG60509.1"/>
    <property type="molecule type" value="Genomic_DNA"/>
</dbReference>